<accession>A0A0H2R773</accession>
<dbReference type="InParanoid" id="A0A0H2R773"/>
<evidence type="ECO:0000313" key="1">
    <source>
        <dbReference type="EMBL" id="KLO07665.1"/>
    </source>
</evidence>
<keyword evidence="2" id="KW-1185">Reference proteome</keyword>
<gene>
    <name evidence="1" type="ORF">SCHPADRAFT_894462</name>
</gene>
<evidence type="ECO:0000313" key="2">
    <source>
        <dbReference type="Proteomes" id="UP000053477"/>
    </source>
</evidence>
<reference evidence="1 2" key="1">
    <citation type="submission" date="2015-04" db="EMBL/GenBank/DDBJ databases">
        <title>Complete genome sequence of Schizopora paradoxa KUC8140, a cosmopolitan wood degrader in East Asia.</title>
        <authorList>
            <consortium name="DOE Joint Genome Institute"/>
            <person name="Min B."/>
            <person name="Park H."/>
            <person name="Jang Y."/>
            <person name="Kim J.-J."/>
            <person name="Kim K.H."/>
            <person name="Pangilinan J."/>
            <person name="Lipzen A."/>
            <person name="Riley R."/>
            <person name="Grigoriev I.V."/>
            <person name="Spatafora J.W."/>
            <person name="Choi I.-G."/>
        </authorList>
    </citation>
    <scope>NUCLEOTIDE SEQUENCE [LARGE SCALE GENOMIC DNA]</scope>
    <source>
        <strain evidence="1 2">KUC8140</strain>
    </source>
</reference>
<dbReference type="Proteomes" id="UP000053477">
    <property type="component" value="Unassembled WGS sequence"/>
</dbReference>
<protein>
    <submittedName>
        <fullName evidence="1">Uncharacterized protein</fullName>
    </submittedName>
</protein>
<name>A0A0H2R773_9AGAM</name>
<dbReference type="AlphaFoldDB" id="A0A0H2R773"/>
<sequence>MSATTTPSALELYKSTVGRALALGPKRPGSWSADLDVTAVFYDELEMELNISAARASTRSAGANIAGVGTLFGAAIKMCRPAQDALHTQLRGLRDQKYGPYSTLEVAKIGFELRLIRLHGKSDRVFVKFMASPLNPAYCCAEPTSAKKLPQNDLSGC</sequence>
<proteinExistence type="predicted"/>
<organism evidence="1 2">
    <name type="scientific">Schizopora paradoxa</name>
    <dbReference type="NCBI Taxonomy" id="27342"/>
    <lineage>
        <taxon>Eukaryota</taxon>
        <taxon>Fungi</taxon>
        <taxon>Dikarya</taxon>
        <taxon>Basidiomycota</taxon>
        <taxon>Agaricomycotina</taxon>
        <taxon>Agaricomycetes</taxon>
        <taxon>Hymenochaetales</taxon>
        <taxon>Schizoporaceae</taxon>
        <taxon>Schizopora</taxon>
    </lineage>
</organism>
<dbReference type="EMBL" id="KQ086126">
    <property type="protein sequence ID" value="KLO07665.1"/>
    <property type="molecule type" value="Genomic_DNA"/>
</dbReference>